<dbReference type="EMBL" id="BPLR01017915">
    <property type="protein sequence ID" value="GIY95447.1"/>
    <property type="molecule type" value="Genomic_DNA"/>
</dbReference>
<sequence>MTSRLFIYDTHHHILADCHNMVTQKQLSVTHIHKLDHLTVMRPTSPLNIVFLSQRPPDITRTPIKACLTTFLMTIRLFLYDPQHHLQADCHIMVTQKQPYMTHIHKTRPPDCHGRQAPNIVCPSQRPPIL</sequence>
<gene>
    <name evidence="1" type="ORF">CEXT_468021</name>
</gene>
<proteinExistence type="predicted"/>
<reference evidence="1 2" key="1">
    <citation type="submission" date="2021-06" db="EMBL/GenBank/DDBJ databases">
        <title>Caerostris extrusa draft genome.</title>
        <authorList>
            <person name="Kono N."/>
            <person name="Arakawa K."/>
        </authorList>
    </citation>
    <scope>NUCLEOTIDE SEQUENCE [LARGE SCALE GENOMIC DNA]</scope>
</reference>
<organism evidence="1 2">
    <name type="scientific">Caerostris extrusa</name>
    <name type="common">Bark spider</name>
    <name type="synonym">Caerostris bankana</name>
    <dbReference type="NCBI Taxonomy" id="172846"/>
    <lineage>
        <taxon>Eukaryota</taxon>
        <taxon>Metazoa</taxon>
        <taxon>Ecdysozoa</taxon>
        <taxon>Arthropoda</taxon>
        <taxon>Chelicerata</taxon>
        <taxon>Arachnida</taxon>
        <taxon>Araneae</taxon>
        <taxon>Araneomorphae</taxon>
        <taxon>Entelegynae</taxon>
        <taxon>Araneoidea</taxon>
        <taxon>Araneidae</taxon>
        <taxon>Caerostris</taxon>
    </lineage>
</organism>
<dbReference type="AlphaFoldDB" id="A0AAV4XLA0"/>
<name>A0AAV4XLA0_CAEEX</name>
<comment type="caution">
    <text evidence="1">The sequence shown here is derived from an EMBL/GenBank/DDBJ whole genome shotgun (WGS) entry which is preliminary data.</text>
</comment>
<evidence type="ECO:0000313" key="1">
    <source>
        <dbReference type="EMBL" id="GIY95447.1"/>
    </source>
</evidence>
<keyword evidence="2" id="KW-1185">Reference proteome</keyword>
<dbReference type="Proteomes" id="UP001054945">
    <property type="component" value="Unassembled WGS sequence"/>
</dbReference>
<protein>
    <submittedName>
        <fullName evidence="1">Uncharacterized protein</fullName>
    </submittedName>
</protein>
<evidence type="ECO:0000313" key="2">
    <source>
        <dbReference type="Proteomes" id="UP001054945"/>
    </source>
</evidence>
<accession>A0AAV4XLA0</accession>